<organism evidence="4 5">
    <name type="scientific">Metarhizium brunneum</name>
    <dbReference type="NCBI Taxonomy" id="500148"/>
    <lineage>
        <taxon>Eukaryota</taxon>
        <taxon>Fungi</taxon>
        <taxon>Dikarya</taxon>
        <taxon>Ascomycota</taxon>
        <taxon>Pezizomycotina</taxon>
        <taxon>Sordariomycetes</taxon>
        <taxon>Hypocreomycetidae</taxon>
        <taxon>Hypocreales</taxon>
        <taxon>Clavicipitaceae</taxon>
        <taxon>Metarhizium</taxon>
    </lineage>
</organism>
<proteinExistence type="predicted"/>
<dbReference type="PROSITE" id="PS00028">
    <property type="entry name" value="ZINC_FINGER_C2H2_1"/>
    <property type="match status" value="1"/>
</dbReference>
<evidence type="ECO:0000256" key="1">
    <source>
        <dbReference type="PROSITE-ProRule" id="PRU00042"/>
    </source>
</evidence>
<feature type="domain" description="C2H2-type" evidence="3">
    <location>
        <begin position="113"/>
        <end position="137"/>
    </location>
</feature>
<dbReference type="Proteomes" id="UP000510686">
    <property type="component" value="Chromosome 3"/>
</dbReference>
<protein>
    <recommendedName>
        <fullName evidence="3">C2H2-type domain-containing protein</fullName>
    </recommendedName>
</protein>
<dbReference type="SMART" id="SM00355">
    <property type="entry name" value="ZnF_C2H2"/>
    <property type="match status" value="2"/>
</dbReference>
<evidence type="ECO:0000313" key="5">
    <source>
        <dbReference type="Proteomes" id="UP000510686"/>
    </source>
</evidence>
<dbReference type="AlphaFoldDB" id="A0A7D5YXY5"/>
<keyword evidence="5" id="KW-1185">Reference proteome</keyword>
<keyword evidence="1" id="KW-0479">Metal-binding</keyword>
<dbReference type="GO" id="GO:0008270">
    <property type="term" value="F:zinc ion binding"/>
    <property type="evidence" value="ECO:0007669"/>
    <property type="project" value="UniProtKB-KW"/>
</dbReference>
<dbReference type="GeneID" id="90967851"/>
<dbReference type="OrthoDB" id="5151307at2759"/>
<evidence type="ECO:0000313" key="4">
    <source>
        <dbReference type="EMBL" id="QLI68804.1"/>
    </source>
</evidence>
<dbReference type="RefSeq" id="XP_065986672.1">
    <property type="nucleotide sequence ID" value="XM_066130746.1"/>
</dbReference>
<evidence type="ECO:0000259" key="3">
    <source>
        <dbReference type="PROSITE" id="PS50157"/>
    </source>
</evidence>
<gene>
    <name evidence="4" type="ORF">G6M90_00g062570</name>
</gene>
<keyword evidence="1" id="KW-0862">Zinc</keyword>
<accession>A0A7D5YXY5</accession>
<evidence type="ECO:0000256" key="2">
    <source>
        <dbReference type="SAM" id="MobiDB-lite"/>
    </source>
</evidence>
<keyword evidence="1" id="KW-0863">Zinc-finger</keyword>
<dbReference type="EMBL" id="CP058934">
    <property type="protein sequence ID" value="QLI68804.1"/>
    <property type="molecule type" value="Genomic_DNA"/>
</dbReference>
<sequence length="364" mass="40766">MPVQCQTCSKPFPRAADLHEHVEFFKDRARYLTLELLKCITHTYTTGERRENPSDSAETEIHDGIDIGGVETEREEATLGGDHEVEIESSDDDDPCLETMVKNDDVASECSQISCPQPKCDAKFPSRTRMKRHYQTHVKCYEVCFLCNRTFDRVSLYIDHKCTKVGGTEKARILARRNALRILVKNDMKKCIAAKQRTTANPQRELSPPRKRLKIQAANDVQSSSGDPERVPTGCSDPILDESQTLTNPSQLLCPDAFDLSTNHISSDVMPQLAIPTGPLRGSIFGTQNVGFPFMEETQSEARGALFFASRLGSSWQPMRDCYPPEGSWPTISLKSQSTHTVQNEEIMTSDGMLVEDLAAKAYR</sequence>
<dbReference type="PROSITE" id="PS50157">
    <property type="entry name" value="ZINC_FINGER_C2H2_2"/>
    <property type="match status" value="1"/>
</dbReference>
<name>A0A7D5YXY5_9HYPO</name>
<reference evidence="4 5" key="1">
    <citation type="submission" date="2020-07" db="EMBL/GenBank/DDBJ databases">
        <title>Telomere length de novo assembly of all 7 chromosomes of the fungus, Metarhizium brunneum, using a novel assembly pipeline.</title>
        <authorList>
            <person name="Saud z."/>
            <person name="Kortsinoglou A."/>
            <person name="Kouvelis V.N."/>
            <person name="Butt T.M."/>
        </authorList>
    </citation>
    <scope>NUCLEOTIDE SEQUENCE [LARGE SCALE GENOMIC DNA]</scope>
    <source>
        <strain evidence="4 5">4556</strain>
    </source>
</reference>
<dbReference type="KEGG" id="mbrn:90967851"/>
<dbReference type="InterPro" id="IPR013087">
    <property type="entry name" value="Znf_C2H2_type"/>
</dbReference>
<feature type="region of interest" description="Disordered" evidence="2">
    <location>
        <begin position="196"/>
        <end position="232"/>
    </location>
</feature>